<feature type="transmembrane region" description="Helical" evidence="2">
    <location>
        <begin position="116"/>
        <end position="138"/>
    </location>
</feature>
<dbReference type="Proteomes" id="UP000266484">
    <property type="component" value="Unassembled WGS sequence"/>
</dbReference>
<keyword evidence="2" id="KW-1133">Transmembrane helix</keyword>
<evidence type="ECO:0000256" key="1">
    <source>
        <dbReference type="SAM" id="MobiDB-lite"/>
    </source>
</evidence>
<proteinExistence type="predicted"/>
<feature type="transmembrane region" description="Helical" evidence="2">
    <location>
        <begin position="30"/>
        <end position="57"/>
    </location>
</feature>
<gene>
    <name evidence="3" type="ORF">DZG00_10690</name>
</gene>
<feature type="region of interest" description="Disordered" evidence="1">
    <location>
        <begin position="1"/>
        <end position="21"/>
    </location>
</feature>
<sequence>MTDPSVPLGSAPEHPTPAPSTGAPRWLGPALFAVAVVVLGGNVFHVLGLTASGITWTDGEAAYGVQGGDASAFLPPVLAHLVGGATVLAVLFGPLVMAPITVIAAWLLWSSWRRRAWDLSASGTVLVAAALVVLLAYWGDELWVWILD</sequence>
<comment type="caution">
    <text evidence="3">The sequence shown here is derived from an EMBL/GenBank/DDBJ whole genome shotgun (WGS) entry which is preliminary data.</text>
</comment>
<dbReference type="RefSeq" id="WP_119382180.1">
    <property type="nucleotide sequence ID" value="NZ_QWGT01000157.1"/>
</dbReference>
<name>A0A399TA35_9MICO</name>
<organism evidence="3 4">
    <name type="scientific">Clavibacter lycopersici</name>
    <dbReference type="NCBI Taxonomy" id="2301718"/>
    <lineage>
        <taxon>Bacteria</taxon>
        <taxon>Bacillati</taxon>
        <taxon>Actinomycetota</taxon>
        <taxon>Actinomycetes</taxon>
        <taxon>Micrococcales</taxon>
        <taxon>Microbacteriaceae</taxon>
        <taxon>Clavibacter</taxon>
    </lineage>
</organism>
<evidence type="ECO:0000313" key="4">
    <source>
        <dbReference type="Proteomes" id="UP000266484"/>
    </source>
</evidence>
<evidence type="ECO:0000256" key="2">
    <source>
        <dbReference type="SAM" id="Phobius"/>
    </source>
</evidence>
<dbReference type="AlphaFoldDB" id="A0A399TA35"/>
<dbReference type="OrthoDB" id="9991647at2"/>
<feature type="transmembrane region" description="Helical" evidence="2">
    <location>
        <begin position="77"/>
        <end position="109"/>
    </location>
</feature>
<keyword evidence="2" id="KW-0472">Membrane</keyword>
<reference evidence="3 4" key="1">
    <citation type="submission" date="2018-08" db="EMBL/GenBank/DDBJ databases">
        <title>Genome Sequence of Clavibacter michiganensis Subspecies type strains, and the Atypical Peach-Colored Strains Isolated from Tomato.</title>
        <authorList>
            <person name="Osdaghi E."/>
            <person name="Portier P."/>
            <person name="Briand M."/>
            <person name="Jacques M.-A."/>
        </authorList>
    </citation>
    <scope>NUCLEOTIDE SEQUENCE [LARGE SCALE GENOMIC DNA]</scope>
    <source>
        <strain evidence="3 4">CFBP 8615</strain>
    </source>
</reference>
<keyword evidence="4" id="KW-1185">Reference proteome</keyword>
<protein>
    <submittedName>
        <fullName evidence="3">Uncharacterized protein</fullName>
    </submittedName>
</protein>
<accession>A0A399TA35</accession>
<evidence type="ECO:0000313" key="3">
    <source>
        <dbReference type="EMBL" id="RIJ50971.1"/>
    </source>
</evidence>
<dbReference type="EMBL" id="QWGT01000157">
    <property type="protein sequence ID" value="RIJ50971.1"/>
    <property type="molecule type" value="Genomic_DNA"/>
</dbReference>
<keyword evidence="2" id="KW-0812">Transmembrane</keyword>